<sequence>MIYGGRVREGDRKLSKICYCNRTRCKNCYCG</sequence>
<protein>
    <submittedName>
        <fullName evidence="1">Uncharacterized protein</fullName>
    </submittedName>
</protein>
<organism evidence="1">
    <name type="scientific">virus sp. ctLl75</name>
    <dbReference type="NCBI Taxonomy" id="2828249"/>
    <lineage>
        <taxon>Viruses</taxon>
    </lineage>
</organism>
<name>A0A8S5RB75_9VIRU</name>
<reference evidence="1" key="1">
    <citation type="journal article" date="2021" name="Proc. Natl. Acad. Sci. U.S.A.">
        <title>A Catalog of Tens of Thousands of Viruses from Human Metagenomes Reveals Hidden Associations with Chronic Diseases.</title>
        <authorList>
            <person name="Tisza M.J."/>
            <person name="Buck C.B."/>
        </authorList>
    </citation>
    <scope>NUCLEOTIDE SEQUENCE</scope>
    <source>
        <strain evidence="1">CtLl75</strain>
    </source>
</reference>
<dbReference type="EMBL" id="BK059085">
    <property type="protein sequence ID" value="DAE28403.1"/>
    <property type="molecule type" value="Genomic_DNA"/>
</dbReference>
<evidence type="ECO:0000313" key="1">
    <source>
        <dbReference type="EMBL" id="DAE28403.1"/>
    </source>
</evidence>
<proteinExistence type="predicted"/>
<accession>A0A8S5RB75</accession>